<name>A0A9Y2K200_9PSEU</name>
<sequence>MTCQKVLGDGRELAGTGVMTPGLPARQLAADLSGVRVLDLVVTDCGDGTDSDHADWADATITC</sequence>
<dbReference type="InterPro" id="IPR038637">
    <property type="entry name" value="NPCBM_sf"/>
</dbReference>
<evidence type="ECO:0000313" key="2">
    <source>
        <dbReference type="EMBL" id="WIY07422.1"/>
    </source>
</evidence>
<dbReference type="AlphaFoldDB" id="A0A9Y2K200"/>
<dbReference type="InterPro" id="IPR013222">
    <property type="entry name" value="Glyco_hyd_98_carb-bd"/>
</dbReference>
<dbReference type="Proteomes" id="UP001239397">
    <property type="component" value="Chromosome"/>
</dbReference>
<gene>
    <name evidence="2" type="ORF">QRX60_20295</name>
</gene>
<dbReference type="InterPro" id="IPR008979">
    <property type="entry name" value="Galactose-bd-like_sf"/>
</dbReference>
<protein>
    <submittedName>
        <fullName evidence="2">NPCBM/NEW2 domain-containing protein</fullName>
    </submittedName>
</protein>
<dbReference type="EMBL" id="CP127295">
    <property type="protein sequence ID" value="WIY07422.1"/>
    <property type="molecule type" value="Genomic_DNA"/>
</dbReference>
<dbReference type="SUPFAM" id="SSF49785">
    <property type="entry name" value="Galactose-binding domain-like"/>
    <property type="match status" value="1"/>
</dbReference>
<organism evidence="2 3">
    <name type="scientific">Amycolatopsis mongoliensis</name>
    <dbReference type="NCBI Taxonomy" id="715475"/>
    <lineage>
        <taxon>Bacteria</taxon>
        <taxon>Bacillati</taxon>
        <taxon>Actinomycetota</taxon>
        <taxon>Actinomycetes</taxon>
        <taxon>Pseudonocardiales</taxon>
        <taxon>Pseudonocardiaceae</taxon>
        <taxon>Amycolatopsis</taxon>
    </lineage>
</organism>
<accession>A0A9Y2K200</accession>
<dbReference type="Pfam" id="PF08305">
    <property type="entry name" value="NPCBM"/>
    <property type="match status" value="1"/>
</dbReference>
<feature type="domain" description="Glycosyl hydrolase family 98 putative carbohydrate-binding module" evidence="1">
    <location>
        <begin position="5"/>
        <end position="62"/>
    </location>
</feature>
<dbReference type="KEGG" id="amog:QRX60_20295"/>
<evidence type="ECO:0000313" key="3">
    <source>
        <dbReference type="Proteomes" id="UP001239397"/>
    </source>
</evidence>
<reference evidence="2 3" key="1">
    <citation type="submission" date="2023-06" db="EMBL/GenBank/DDBJ databases">
        <authorList>
            <person name="Oyuntsetseg B."/>
            <person name="Kim S.B."/>
        </authorList>
    </citation>
    <scope>NUCLEOTIDE SEQUENCE [LARGE SCALE GENOMIC DNA]</scope>
    <source>
        <strain evidence="2 3">4-36</strain>
    </source>
</reference>
<keyword evidence="3" id="KW-1185">Reference proteome</keyword>
<evidence type="ECO:0000259" key="1">
    <source>
        <dbReference type="Pfam" id="PF08305"/>
    </source>
</evidence>
<dbReference type="Gene3D" id="2.60.120.1060">
    <property type="entry name" value="NPCBM/NEW2 domain"/>
    <property type="match status" value="1"/>
</dbReference>
<proteinExistence type="predicted"/>